<accession>A0ABW1JPR2</accession>
<evidence type="ECO:0000256" key="1">
    <source>
        <dbReference type="SAM" id="MobiDB-lite"/>
    </source>
</evidence>
<comment type="caution">
    <text evidence="2">The sequence shown here is derived from an EMBL/GenBank/DDBJ whole genome shotgun (WGS) entry which is preliminary data.</text>
</comment>
<name>A0ABW1JPR2_9NOCA</name>
<keyword evidence="3" id="KW-1185">Reference proteome</keyword>
<protein>
    <recommendedName>
        <fullName evidence="4">DUF402 domain-containing protein</fullName>
    </recommendedName>
</protein>
<organism evidence="2 3">
    <name type="scientific">Nocardia lasii</name>
    <dbReference type="NCBI Taxonomy" id="1616107"/>
    <lineage>
        <taxon>Bacteria</taxon>
        <taxon>Bacillati</taxon>
        <taxon>Actinomycetota</taxon>
        <taxon>Actinomycetes</taxon>
        <taxon>Mycobacteriales</taxon>
        <taxon>Nocardiaceae</taxon>
        <taxon>Nocardia</taxon>
    </lineage>
</organism>
<evidence type="ECO:0000313" key="2">
    <source>
        <dbReference type="EMBL" id="MFC6010674.1"/>
    </source>
</evidence>
<gene>
    <name evidence="2" type="ORF">ACFP3H_06385</name>
</gene>
<dbReference type="RefSeq" id="WP_378600905.1">
    <property type="nucleotide sequence ID" value="NZ_JBHSQN010000002.1"/>
</dbReference>
<dbReference type="EMBL" id="JBHSQN010000002">
    <property type="protein sequence ID" value="MFC6010674.1"/>
    <property type="molecule type" value="Genomic_DNA"/>
</dbReference>
<dbReference type="Proteomes" id="UP001596223">
    <property type="component" value="Unassembled WGS sequence"/>
</dbReference>
<evidence type="ECO:0000313" key="3">
    <source>
        <dbReference type="Proteomes" id="UP001596223"/>
    </source>
</evidence>
<proteinExistence type="predicted"/>
<reference evidence="3" key="1">
    <citation type="journal article" date="2019" name="Int. J. Syst. Evol. Microbiol.">
        <title>The Global Catalogue of Microorganisms (GCM) 10K type strain sequencing project: providing services to taxonomists for standard genome sequencing and annotation.</title>
        <authorList>
            <consortium name="The Broad Institute Genomics Platform"/>
            <consortium name="The Broad Institute Genome Sequencing Center for Infectious Disease"/>
            <person name="Wu L."/>
            <person name="Ma J."/>
        </authorList>
    </citation>
    <scope>NUCLEOTIDE SEQUENCE [LARGE SCALE GENOMIC DNA]</scope>
    <source>
        <strain evidence="3">CCUG 36956</strain>
    </source>
</reference>
<sequence length="157" mass="17418">MGAQRDDQPEVVVHLGDGSDAPRPVDPARPGIAATAPAPEHPFLLLTRTPTDTIQARYLADGTYEVEHTRGPQHRHLFTTDALFVRDIVWSWIQRDPWWSDTVAWTTPDPAVADLHALHTELSTLLDGLTLMDSATTDLDRALTRADNLLADFDFDA</sequence>
<evidence type="ECO:0008006" key="4">
    <source>
        <dbReference type="Google" id="ProtNLM"/>
    </source>
</evidence>
<feature type="region of interest" description="Disordered" evidence="1">
    <location>
        <begin position="1"/>
        <end position="26"/>
    </location>
</feature>